<keyword evidence="4" id="KW-0274">FAD</keyword>
<reference evidence="7 8" key="1">
    <citation type="submission" date="2018-07" db="EMBL/GenBank/DDBJ databases">
        <title>Genomic Encyclopedia of Type Strains, Phase IV (KMG-IV): sequencing the most valuable type-strain genomes for metagenomic binning, comparative biology and taxonomic classification.</title>
        <authorList>
            <person name="Goeker M."/>
        </authorList>
    </citation>
    <scope>NUCLEOTIDE SEQUENCE [LARGE SCALE GENOMIC DNA]</scope>
    <source>
        <strain evidence="7 8">DSM 44952</strain>
    </source>
</reference>
<evidence type="ECO:0000259" key="6">
    <source>
        <dbReference type="PROSITE" id="PS51387"/>
    </source>
</evidence>
<dbReference type="InterPro" id="IPR036318">
    <property type="entry name" value="FAD-bd_PCMH-like_sf"/>
</dbReference>
<dbReference type="EMBL" id="QQAZ01000001">
    <property type="protein sequence ID" value="RDI55439.1"/>
    <property type="molecule type" value="Genomic_DNA"/>
</dbReference>
<keyword evidence="8" id="KW-1185">Reference proteome</keyword>
<dbReference type="Gene3D" id="3.40.462.20">
    <property type="match status" value="1"/>
</dbReference>
<gene>
    <name evidence="7" type="ORF">DFR68_101272</name>
</gene>
<comment type="caution">
    <text evidence="7">The sequence shown here is derived from an EMBL/GenBank/DDBJ whole genome shotgun (WGS) entry which is preliminary data.</text>
</comment>
<comment type="cofactor">
    <cofactor evidence="1">
        <name>FAD</name>
        <dbReference type="ChEBI" id="CHEBI:57692"/>
    </cofactor>
</comment>
<keyword evidence="3" id="KW-0285">Flavoprotein</keyword>
<comment type="similarity">
    <text evidence="2">Belongs to the oxygen-dependent FAD-linked oxidoreductase family.</text>
</comment>
<dbReference type="SUPFAM" id="SSF56176">
    <property type="entry name" value="FAD-binding/transporter-associated domain-like"/>
    <property type="match status" value="1"/>
</dbReference>
<evidence type="ECO:0000256" key="1">
    <source>
        <dbReference type="ARBA" id="ARBA00001974"/>
    </source>
</evidence>
<dbReference type="Proteomes" id="UP000255355">
    <property type="component" value="Unassembled WGS sequence"/>
</dbReference>
<dbReference type="Pfam" id="PF01565">
    <property type="entry name" value="FAD_binding_4"/>
    <property type="match status" value="1"/>
</dbReference>
<sequence length="463" mass="49617">MTALGFELESIRAEIDGTVLAPGDAGFEQARQVWNGDIRRMPSAIVRPSSARDVAACVRRLVASSTDFTVRGGGHNYAGHAVADGAVMIDLSMLNFVVVDPDSQRARCGGGATWAQLDSATQVHALAVTGGFISDTGVGGLTLGGGLGWLTRRAGLSCDNLVSAEVVTAAGEVVRASADVNPDLHWALCGGGGNFGIVTEFEFGLHEVPPIVHLTLLFWTPDRAVAGLAAVREMMPRLPRSFGVALFGLSAPPEPFVPERYRGQPGCAVGIVGWGEAQELADAVAPLRELAPEPAWELVTPIPYLALQQMFDSAAPWGLRSYEKSLYVDELGDGVLEAIVEALPRKGSPLTIVPFFPLDGAYSEVPDHATAFAGSRTACWAINISAACPDPGLFDAERAWVRDLWDVLRVHARDDATYVNFLVEDDRDRIRHSYGGKYERLAAVKAVWDPRNVFRHNVNIPPG</sequence>
<dbReference type="RefSeq" id="WP_068023012.1">
    <property type="nucleotide sequence ID" value="NZ_QQAZ01000001.1"/>
</dbReference>
<dbReference type="InterPro" id="IPR050416">
    <property type="entry name" value="FAD-linked_Oxidoreductase"/>
</dbReference>
<evidence type="ECO:0000256" key="5">
    <source>
        <dbReference type="ARBA" id="ARBA00023002"/>
    </source>
</evidence>
<evidence type="ECO:0000256" key="4">
    <source>
        <dbReference type="ARBA" id="ARBA00022827"/>
    </source>
</evidence>
<dbReference type="InterPro" id="IPR006094">
    <property type="entry name" value="Oxid_FAD_bind_N"/>
</dbReference>
<dbReference type="InterPro" id="IPR016166">
    <property type="entry name" value="FAD-bd_PCMH"/>
</dbReference>
<evidence type="ECO:0000313" key="8">
    <source>
        <dbReference type="Proteomes" id="UP000255355"/>
    </source>
</evidence>
<feature type="domain" description="FAD-binding PCMH-type" evidence="6">
    <location>
        <begin position="38"/>
        <end position="208"/>
    </location>
</feature>
<keyword evidence="5" id="KW-0560">Oxidoreductase</keyword>
<evidence type="ECO:0000256" key="2">
    <source>
        <dbReference type="ARBA" id="ARBA00005466"/>
    </source>
</evidence>
<dbReference type="GO" id="GO:0071949">
    <property type="term" value="F:FAD binding"/>
    <property type="evidence" value="ECO:0007669"/>
    <property type="project" value="InterPro"/>
</dbReference>
<protein>
    <submittedName>
        <fullName evidence="7">FAD/FMN-containing dehydrogenase</fullName>
    </submittedName>
</protein>
<evidence type="ECO:0000313" key="7">
    <source>
        <dbReference type="EMBL" id="RDI55439.1"/>
    </source>
</evidence>
<name>A0A370HIY7_9NOCA</name>
<dbReference type="PROSITE" id="PS51387">
    <property type="entry name" value="FAD_PCMH"/>
    <property type="match status" value="1"/>
</dbReference>
<dbReference type="PANTHER" id="PTHR42973:SF39">
    <property type="entry name" value="FAD-BINDING PCMH-TYPE DOMAIN-CONTAINING PROTEIN"/>
    <property type="match status" value="1"/>
</dbReference>
<dbReference type="STRING" id="1210089.GCA_001613165_04560"/>
<dbReference type="InterPro" id="IPR012951">
    <property type="entry name" value="BBE"/>
</dbReference>
<dbReference type="PANTHER" id="PTHR42973">
    <property type="entry name" value="BINDING OXIDOREDUCTASE, PUTATIVE (AFU_ORTHOLOGUE AFUA_1G17690)-RELATED"/>
    <property type="match status" value="1"/>
</dbReference>
<dbReference type="Gene3D" id="3.30.43.10">
    <property type="entry name" value="Uridine Diphospho-n-acetylenolpyruvylglucosamine Reductase, domain 2"/>
    <property type="match status" value="1"/>
</dbReference>
<evidence type="ECO:0000256" key="3">
    <source>
        <dbReference type="ARBA" id="ARBA00022630"/>
    </source>
</evidence>
<accession>A0A370HIY7</accession>
<dbReference type="Gene3D" id="3.30.465.10">
    <property type="match status" value="1"/>
</dbReference>
<dbReference type="OrthoDB" id="545125at2"/>
<dbReference type="GO" id="GO:0016491">
    <property type="term" value="F:oxidoreductase activity"/>
    <property type="evidence" value="ECO:0007669"/>
    <property type="project" value="UniProtKB-KW"/>
</dbReference>
<organism evidence="7 8">
    <name type="scientific">Nocardia mexicana</name>
    <dbReference type="NCBI Taxonomy" id="279262"/>
    <lineage>
        <taxon>Bacteria</taxon>
        <taxon>Bacillati</taxon>
        <taxon>Actinomycetota</taxon>
        <taxon>Actinomycetes</taxon>
        <taxon>Mycobacteriales</taxon>
        <taxon>Nocardiaceae</taxon>
        <taxon>Nocardia</taxon>
    </lineage>
</organism>
<dbReference type="InterPro" id="IPR016167">
    <property type="entry name" value="FAD-bd_PCMH_sub1"/>
</dbReference>
<dbReference type="Pfam" id="PF08031">
    <property type="entry name" value="BBE"/>
    <property type="match status" value="1"/>
</dbReference>
<dbReference type="AlphaFoldDB" id="A0A370HIY7"/>
<dbReference type="InterPro" id="IPR016169">
    <property type="entry name" value="FAD-bd_PCMH_sub2"/>
</dbReference>
<proteinExistence type="inferred from homology"/>